<keyword evidence="4 6" id="KW-1133">Transmembrane helix</keyword>
<comment type="caution">
    <text evidence="7">The sequence shown here is derived from an EMBL/GenBank/DDBJ whole genome shotgun (WGS) entry which is preliminary data.</text>
</comment>
<keyword evidence="8" id="KW-1185">Reference proteome</keyword>
<evidence type="ECO:0000256" key="3">
    <source>
        <dbReference type="ARBA" id="ARBA00022692"/>
    </source>
</evidence>
<evidence type="ECO:0000256" key="2">
    <source>
        <dbReference type="ARBA" id="ARBA00022475"/>
    </source>
</evidence>
<comment type="subcellular location">
    <subcellularLocation>
        <location evidence="1">Cell membrane</location>
        <topology evidence="1">Multi-pass membrane protein</topology>
    </subcellularLocation>
</comment>
<dbReference type="RefSeq" id="WP_136347782.1">
    <property type="nucleotide sequence ID" value="NZ_SSOC01000003.1"/>
</dbReference>
<proteinExistence type="predicted"/>
<dbReference type="GO" id="GO:0005886">
    <property type="term" value="C:plasma membrane"/>
    <property type="evidence" value="ECO:0007669"/>
    <property type="project" value="UniProtKB-SubCell"/>
</dbReference>
<feature type="transmembrane region" description="Helical" evidence="6">
    <location>
        <begin position="67"/>
        <end position="89"/>
    </location>
</feature>
<evidence type="ECO:0000256" key="5">
    <source>
        <dbReference type="ARBA" id="ARBA00023136"/>
    </source>
</evidence>
<reference evidence="7 8" key="1">
    <citation type="submission" date="2019-04" db="EMBL/GenBank/DDBJ databases">
        <title>Azoarcus nasutitermitis sp. nov. isolated from termite nest.</title>
        <authorList>
            <person name="Lin S.-Y."/>
            <person name="Hameed A."/>
            <person name="Hsu Y.-H."/>
            <person name="Young C.-C."/>
        </authorList>
    </citation>
    <scope>NUCLEOTIDE SEQUENCE [LARGE SCALE GENOMIC DNA]</scope>
    <source>
        <strain evidence="7 8">CC-YHH838</strain>
    </source>
</reference>
<dbReference type="OrthoDB" id="9181004at2"/>
<dbReference type="EMBL" id="SSOC01000003">
    <property type="protein sequence ID" value="THF65576.1"/>
    <property type="molecule type" value="Genomic_DNA"/>
</dbReference>
<protein>
    <recommendedName>
        <fullName evidence="9">Cytochrome c oxidase subunit IV</fullName>
    </recommendedName>
</protein>
<evidence type="ECO:0000256" key="4">
    <source>
        <dbReference type="ARBA" id="ARBA00022989"/>
    </source>
</evidence>
<dbReference type="Proteomes" id="UP000308430">
    <property type="component" value="Unassembled WGS sequence"/>
</dbReference>
<keyword evidence="2" id="KW-1003">Cell membrane</keyword>
<evidence type="ECO:0000313" key="7">
    <source>
        <dbReference type="EMBL" id="THF65576.1"/>
    </source>
</evidence>
<sequence length="93" mass="9677">MHANATHSPNRRSTVLWVLLLAATVFTWAVGENGAGGPAIAALLLGVAALKGAAVILDFMAVGRAPLLWKALTLGWLALVCALIALAYWKGMP</sequence>
<organism evidence="7 8">
    <name type="scientific">Pseudothauera nasutitermitis</name>
    <dbReference type="NCBI Taxonomy" id="2565930"/>
    <lineage>
        <taxon>Bacteria</taxon>
        <taxon>Pseudomonadati</taxon>
        <taxon>Pseudomonadota</taxon>
        <taxon>Betaproteobacteria</taxon>
        <taxon>Rhodocyclales</taxon>
        <taxon>Zoogloeaceae</taxon>
        <taxon>Pseudothauera</taxon>
    </lineage>
</organism>
<evidence type="ECO:0000256" key="6">
    <source>
        <dbReference type="SAM" id="Phobius"/>
    </source>
</evidence>
<name>A0A4S4AZU0_9RHOO</name>
<dbReference type="Pfam" id="PF03626">
    <property type="entry name" value="COX4_pro"/>
    <property type="match status" value="1"/>
</dbReference>
<evidence type="ECO:0000256" key="1">
    <source>
        <dbReference type="ARBA" id="ARBA00004651"/>
    </source>
</evidence>
<evidence type="ECO:0000313" key="8">
    <source>
        <dbReference type="Proteomes" id="UP000308430"/>
    </source>
</evidence>
<feature type="transmembrane region" description="Helical" evidence="6">
    <location>
        <begin position="39"/>
        <end position="60"/>
    </location>
</feature>
<dbReference type="AlphaFoldDB" id="A0A4S4AZU0"/>
<gene>
    <name evidence="7" type="ORF">E6C76_08330</name>
</gene>
<keyword evidence="3 6" id="KW-0812">Transmembrane</keyword>
<accession>A0A4S4AZU0</accession>
<dbReference type="InterPro" id="IPR005171">
    <property type="entry name" value="Cyt_c_oxidase_su4_prok"/>
</dbReference>
<keyword evidence="5 6" id="KW-0472">Membrane</keyword>
<evidence type="ECO:0008006" key="9">
    <source>
        <dbReference type="Google" id="ProtNLM"/>
    </source>
</evidence>